<sequence length="241" mass="27567">MLKKLILILFLVAPIKIWAQNNTLTGNIFDNENRATSLEGASIKNLSTRALVLTNKDGHFAIPAKIGDLISFGMVGYQTDTVYLTNLFPKNIYLRVQVNSLNTVDINSTKLSPMLGNLGNPDNKPPTRQLDYSKEKGGLRLNLGYGKWRKEKLKIQELNEQENYQEEITKNFNEQTIKSTLKFEGADIKNFIDLFRPTVDQVKAERPFNYSYYIVKAYHAWLKLPLDQRKLPSLIKPKTSN</sequence>
<evidence type="ECO:0000313" key="2">
    <source>
        <dbReference type="EMBL" id="NQX32155.1"/>
    </source>
</evidence>
<accession>A0ABX2DDS8</accession>
<dbReference type="RefSeq" id="WP_173271919.1">
    <property type="nucleotide sequence ID" value="NZ_JABMKV010000002.1"/>
</dbReference>
<protein>
    <recommendedName>
        <fullName evidence="4">Carboxypeptidase-like regulatory domain-containing protein</fullName>
    </recommendedName>
</protein>
<gene>
    <name evidence="2" type="ORF">HQN85_10475</name>
</gene>
<evidence type="ECO:0008006" key="4">
    <source>
        <dbReference type="Google" id="ProtNLM"/>
    </source>
</evidence>
<name>A0ABX2DDS8_9SPHI</name>
<feature type="signal peptide" evidence="1">
    <location>
        <begin position="1"/>
        <end position="19"/>
    </location>
</feature>
<evidence type="ECO:0000313" key="3">
    <source>
        <dbReference type="Proteomes" id="UP000762110"/>
    </source>
</evidence>
<evidence type="ECO:0000256" key="1">
    <source>
        <dbReference type="SAM" id="SignalP"/>
    </source>
</evidence>
<dbReference type="SUPFAM" id="SSF49464">
    <property type="entry name" value="Carboxypeptidase regulatory domain-like"/>
    <property type="match status" value="1"/>
</dbReference>
<reference evidence="2 3" key="1">
    <citation type="submission" date="2020-05" db="EMBL/GenBank/DDBJ databases">
        <title>Description of Pedobacter foliorum sp. nov.</title>
        <authorList>
            <person name="Qi S."/>
            <person name="Carlier A."/>
            <person name="Cnockaert M."/>
            <person name="Vandamme P."/>
        </authorList>
    </citation>
    <scope>NUCLEOTIDE SEQUENCE [LARGE SCALE GENOMIC DNA]</scope>
    <source>
        <strain evidence="2 3">LMG 31300</strain>
    </source>
</reference>
<dbReference type="Proteomes" id="UP000762110">
    <property type="component" value="Unassembled WGS sequence"/>
</dbReference>
<dbReference type="EMBL" id="JABMKV010000002">
    <property type="protein sequence ID" value="NQX32155.1"/>
    <property type="molecule type" value="Genomic_DNA"/>
</dbReference>
<proteinExistence type="predicted"/>
<dbReference type="InterPro" id="IPR008969">
    <property type="entry name" value="CarboxyPept-like_regulatory"/>
</dbReference>
<feature type="chain" id="PRO_5046168392" description="Carboxypeptidase-like regulatory domain-containing protein" evidence="1">
    <location>
        <begin position="20"/>
        <end position="241"/>
    </location>
</feature>
<keyword evidence="3" id="KW-1185">Reference proteome</keyword>
<organism evidence="2 3">
    <name type="scientific">Pedobacter boryungensis</name>
    <dbReference type="NCBI Taxonomy" id="869962"/>
    <lineage>
        <taxon>Bacteria</taxon>
        <taxon>Pseudomonadati</taxon>
        <taxon>Bacteroidota</taxon>
        <taxon>Sphingobacteriia</taxon>
        <taxon>Sphingobacteriales</taxon>
        <taxon>Sphingobacteriaceae</taxon>
        <taxon>Pedobacter</taxon>
    </lineage>
</organism>
<comment type="caution">
    <text evidence="2">The sequence shown here is derived from an EMBL/GenBank/DDBJ whole genome shotgun (WGS) entry which is preliminary data.</text>
</comment>
<keyword evidence="1" id="KW-0732">Signal</keyword>